<dbReference type="CDD" id="cd01949">
    <property type="entry name" value="GGDEF"/>
    <property type="match status" value="1"/>
</dbReference>
<feature type="transmembrane region" description="Helical" evidence="2">
    <location>
        <begin position="15"/>
        <end position="35"/>
    </location>
</feature>
<sequence>MRYQLRDEQGATHSVAYLMLAAAPVVFLTGIVLPAEHPPGWVAAISLTCVFMAAGGAVARWRARWIPRLWWLIVPFMAIAIIAGMNFASHDASAGAQLFYLWPVLYAANFLSNRVAALVLVLISAGHAAVAFSTLTTTKALSDWVSVTVALSLTAIVVASLRNRNDRLRQVLESQALADSLTGVANRRSFDGELTRAVTWARRGGESLALISVDIDYFKKINDTYGHGVGDQALQVVANSLRVVARREDDLVARLGGDEFVVLLRTDRVSAGRAADEVRAVLAAVDSLPCGPPGLSIGIAVLPDHASTADELRAASDAALYEAKQKGRGRTAMAHPPAPRPSPDRSNEISAAG</sequence>
<comment type="caution">
    <text evidence="4">The sequence shown here is derived from an EMBL/GenBank/DDBJ whole genome shotgun (WGS) entry which is preliminary data.</text>
</comment>
<feature type="transmembrane region" description="Helical" evidence="2">
    <location>
        <begin position="41"/>
        <end position="62"/>
    </location>
</feature>
<proteinExistence type="predicted"/>
<dbReference type="Pfam" id="PF00990">
    <property type="entry name" value="GGDEF"/>
    <property type="match status" value="1"/>
</dbReference>
<name>A0ABT4B1G0_9ACTN</name>
<protein>
    <submittedName>
        <fullName evidence="4">GGDEF domain-containing protein</fullName>
    </submittedName>
</protein>
<keyword evidence="2" id="KW-0472">Membrane</keyword>
<keyword evidence="2" id="KW-1133">Transmembrane helix</keyword>
<dbReference type="SMART" id="SM00267">
    <property type="entry name" value="GGDEF"/>
    <property type="match status" value="1"/>
</dbReference>
<feature type="transmembrane region" description="Helical" evidence="2">
    <location>
        <begin position="69"/>
        <end position="88"/>
    </location>
</feature>
<evidence type="ECO:0000313" key="5">
    <source>
        <dbReference type="Proteomes" id="UP001151002"/>
    </source>
</evidence>
<dbReference type="Gene3D" id="3.30.70.270">
    <property type="match status" value="1"/>
</dbReference>
<organism evidence="4 5">
    <name type="scientific">Paractinoplanes pyxinae</name>
    <dbReference type="NCBI Taxonomy" id="2997416"/>
    <lineage>
        <taxon>Bacteria</taxon>
        <taxon>Bacillati</taxon>
        <taxon>Actinomycetota</taxon>
        <taxon>Actinomycetes</taxon>
        <taxon>Micromonosporales</taxon>
        <taxon>Micromonosporaceae</taxon>
        <taxon>Paractinoplanes</taxon>
    </lineage>
</organism>
<feature type="transmembrane region" description="Helical" evidence="2">
    <location>
        <begin position="118"/>
        <end position="138"/>
    </location>
</feature>
<dbReference type="InterPro" id="IPR050469">
    <property type="entry name" value="Diguanylate_Cyclase"/>
</dbReference>
<feature type="transmembrane region" description="Helical" evidence="2">
    <location>
        <begin position="144"/>
        <end position="161"/>
    </location>
</feature>
<dbReference type="PANTHER" id="PTHR45138:SF9">
    <property type="entry name" value="DIGUANYLATE CYCLASE DGCM-RELATED"/>
    <property type="match status" value="1"/>
</dbReference>
<dbReference type="SUPFAM" id="SSF55073">
    <property type="entry name" value="Nucleotide cyclase"/>
    <property type="match status" value="1"/>
</dbReference>
<keyword evidence="5" id="KW-1185">Reference proteome</keyword>
<accession>A0ABT4B1G0</accession>
<feature type="region of interest" description="Disordered" evidence="1">
    <location>
        <begin position="324"/>
        <end position="353"/>
    </location>
</feature>
<evidence type="ECO:0000313" key="4">
    <source>
        <dbReference type="EMBL" id="MCY1139720.1"/>
    </source>
</evidence>
<reference evidence="4" key="1">
    <citation type="submission" date="2022-11" db="EMBL/GenBank/DDBJ databases">
        <authorList>
            <person name="Somphong A."/>
            <person name="Phongsopitanun W."/>
        </authorList>
    </citation>
    <scope>NUCLEOTIDE SEQUENCE</scope>
    <source>
        <strain evidence="4">Pm04-4</strain>
    </source>
</reference>
<dbReference type="PANTHER" id="PTHR45138">
    <property type="entry name" value="REGULATORY COMPONENTS OF SENSORY TRANSDUCTION SYSTEM"/>
    <property type="match status" value="1"/>
</dbReference>
<gene>
    <name evidence="4" type="ORF">OWR29_17095</name>
</gene>
<dbReference type="InterPro" id="IPR029787">
    <property type="entry name" value="Nucleotide_cyclase"/>
</dbReference>
<evidence type="ECO:0000256" key="1">
    <source>
        <dbReference type="SAM" id="MobiDB-lite"/>
    </source>
</evidence>
<dbReference type="InterPro" id="IPR043128">
    <property type="entry name" value="Rev_trsase/Diguanyl_cyclase"/>
</dbReference>
<feature type="domain" description="GGDEF" evidence="3">
    <location>
        <begin position="206"/>
        <end position="336"/>
    </location>
</feature>
<dbReference type="EMBL" id="JAPNTZ010000005">
    <property type="protein sequence ID" value="MCY1139720.1"/>
    <property type="molecule type" value="Genomic_DNA"/>
</dbReference>
<keyword evidence="2" id="KW-0812">Transmembrane</keyword>
<dbReference type="InterPro" id="IPR000160">
    <property type="entry name" value="GGDEF_dom"/>
</dbReference>
<dbReference type="PROSITE" id="PS50887">
    <property type="entry name" value="GGDEF"/>
    <property type="match status" value="1"/>
</dbReference>
<dbReference type="NCBIfam" id="TIGR00254">
    <property type="entry name" value="GGDEF"/>
    <property type="match status" value="1"/>
</dbReference>
<evidence type="ECO:0000259" key="3">
    <source>
        <dbReference type="PROSITE" id="PS50887"/>
    </source>
</evidence>
<feature type="transmembrane region" description="Helical" evidence="2">
    <location>
        <begin position="94"/>
        <end position="111"/>
    </location>
</feature>
<dbReference type="RefSeq" id="WP_267563854.1">
    <property type="nucleotide sequence ID" value="NZ_JAPNTZ010000005.1"/>
</dbReference>
<dbReference type="Proteomes" id="UP001151002">
    <property type="component" value="Unassembled WGS sequence"/>
</dbReference>
<evidence type="ECO:0000256" key="2">
    <source>
        <dbReference type="SAM" id="Phobius"/>
    </source>
</evidence>